<accession>A0A8E2ARW4</accession>
<dbReference type="SUPFAM" id="SSF82919">
    <property type="entry name" value="Zn-finger domain of Sec23/24"/>
    <property type="match status" value="1"/>
</dbReference>
<dbReference type="InterPro" id="IPR006896">
    <property type="entry name" value="Sec23/24_trunk_dom"/>
</dbReference>
<keyword evidence="2" id="KW-0813">Transport</keyword>
<dbReference type="InterPro" id="IPR006900">
    <property type="entry name" value="Sec23/24_helical_dom"/>
</dbReference>
<dbReference type="Pfam" id="PF04815">
    <property type="entry name" value="Sec23_helical"/>
    <property type="match status" value="1"/>
</dbReference>
<evidence type="ECO:0000313" key="9">
    <source>
        <dbReference type="Proteomes" id="UP000250043"/>
    </source>
</evidence>
<dbReference type="Gene3D" id="2.30.30.380">
    <property type="entry name" value="Zn-finger domain of Sec23/24"/>
    <property type="match status" value="1"/>
</dbReference>
<dbReference type="Pfam" id="PF04810">
    <property type="entry name" value="zf-Sec23_Sec24"/>
    <property type="match status" value="1"/>
</dbReference>
<dbReference type="PANTHER" id="PTHR13803:SF4">
    <property type="entry name" value="SECRETORY 24CD, ISOFORM C"/>
    <property type="match status" value="1"/>
</dbReference>
<name>A0A8E2ARW4_9APHY</name>
<dbReference type="InterPro" id="IPR036174">
    <property type="entry name" value="Znf_Sec23_Sec24_sf"/>
</dbReference>
<proteinExistence type="inferred from homology"/>
<dbReference type="InterPro" id="IPR036180">
    <property type="entry name" value="Gelsolin-like_dom_sf"/>
</dbReference>
<keyword evidence="9" id="KW-1185">Reference proteome</keyword>
<evidence type="ECO:0000259" key="5">
    <source>
        <dbReference type="Pfam" id="PF04811"/>
    </source>
</evidence>
<gene>
    <name evidence="8" type="ORF">OBBRIDRAFT_842827</name>
</gene>
<organism evidence="8 9">
    <name type="scientific">Obba rivulosa</name>
    <dbReference type="NCBI Taxonomy" id="1052685"/>
    <lineage>
        <taxon>Eukaryota</taxon>
        <taxon>Fungi</taxon>
        <taxon>Dikarya</taxon>
        <taxon>Basidiomycota</taxon>
        <taxon>Agaricomycotina</taxon>
        <taxon>Agaricomycetes</taxon>
        <taxon>Polyporales</taxon>
        <taxon>Gelatoporiaceae</taxon>
        <taxon>Obba</taxon>
    </lineage>
</organism>
<dbReference type="Pfam" id="PF04811">
    <property type="entry name" value="Sec23_trunk"/>
    <property type="match status" value="1"/>
</dbReference>
<dbReference type="Gene3D" id="3.40.20.10">
    <property type="entry name" value="Severin"/>
    <property type="match status" value="1"/>
</dbReference>
<evidence type="ECO:0000259" key="6">
    <source>
        <dbReference type="Pfam" id="PF04815"/>
    </source>
</evidence>
<dbReference type="GO" id="GO:0070971">
    <property type="term" value="C:endoplasmic reticulum exit site"/>
    <property type="evidence" value="ECO:0007669"/>
    <property type="project" value="TreeGrafter"/>
</dbReference>
<dbReference type="GO" id="GO:0000149">
    <property type="term" value="F:SNARE binding"/>
    <property type="evidence" value="ECO:0007669"/>
    <property type="project" value="TreeGrafter"/>
</dbReference>
<evidence type="ECO:0000256" key="1">
    <source>
        <dbReference type="ARBA" id="ARBA00008334"/>
    </source>
</evidence>
<evidence type="ECO:0000256" key="2">
    <source>
        <dbReference type="ARBA" id="ARBA00022448"/>
    </source>
</evidence>
<dbReference type="InterPro" id="IPR036175">
    <property type="entry name" value="Sec23/24_helical_dom_sf"/>
</dbReference>
<dbReference type="Gene3D" id="3.40.50.410">
    <property type="entry name" value="von Willebrand factor, type A domain"/>
    <property type="match status" value="1"/>
</dbReference>
<keyword evidence="3" id="KW-0653">Protein transport</keyword>
<dbReference type="Pfam" id="PF08033">
    <property type="entry name" value="Sec23_BS"/>
    <property type="match status" value="1"/>
</dbReference>
<dbReference type="SUPFAM" id="SSF81995">
    <property type="entry name" value="beta-sandwich domain of Sec23/24"/>
    <property type="match status" value="1"/>
</dbReference>
<feature type="domain" description="Sec23/Sec24 beta-sandwich" evidence="7">
    <location>
        <begin position="476"/>
        <end position="560"/>
    </location>
</feature>
<dbReference type="GO" id="GO:0030127">
    <property type="term" value="C:COPII vesicle coat"/>
    <property type="evidence" value="ECO:0007669"/>
    <property type="project" value="InterPro"/>
</dbReference>
<dbReference type="EMBL" id="KV722432">
    <property type="protein sequence ID" value="OCH89213.1"/>
    <property type="molecule type" value="Genomic_DNA"/>
</dbReference>
<dbReference type="InterPro" id="IPR012990">
    <property type="entry name" value="Beta-sandwich_Sec23_24"/>
</dbReference>
<dbReference type="SUPFAM" id="SSF82754">
    <property type="entry name" value="C-terminal, gelsolin-like domain of Sec23/24"/>
    <property type="match status" value="1"/>
</dbReference>
<dbReference type="GO" id="GO:0006886">
    <property type="term" value="P:intracellular protein transport"/>
    <property type="evidence" value="ECO:0007669"/>
    <property type="project" value="InterPro"/>
</dbReference>
<protein>
    <submittedName>
        <fullName evidence="8">Sec24-like protein</fullName>
    </submittedName>
</protein>
<dbReference type="SUPFAM" id="SSF53300">
    <property type="entry name" value="vWA-like"/>
    <property type="match status" value="1"/>
</dbReference>
<dbReference type="InterPro" id="IPR029006">
    <property type="entry name" value="ADF-H/Gelsolin-like_dom_sf"/>
</dbReference>
<dbReference type="GO" id="GO:0090110">
    <property type="term" value="P:COPII-coated vesicle cargo loading"/>
    <property type="evidence" value="ECO:0007669"/>
    <property type="project" value="TreeGrafter"/>
</dbReference>
<dbReference type="InterPro" id="IPR006895">
    <property type="entry name" value="Znf_Sec23_Sec24"/>
</dbReference>
<evidence type="ECO:0000256" key="3">
    <source>
        <dbReference type="ARBA" id="ARBA00022927"/>
    </source>
</evidence>
<dbReference type="OrthoDB" id="49016at2759"/>
<evidence type="ECO:0000259" key="7">
    <source>
        <dbReference type="Pfam" id="PF08033"/>
    </source>
</evidence>
<dbReference type="InterPro" id="IPR050550">
    <property type="entry name" value="SEC23_SEC24_subfamily"/>
</dbReference>
<dbReference type="SUPFAM" id="SSF81811">
    <property type="entry name" value="Helical domain of Sec23/24"/>
    <property type="match status" value="1"/>
</dbReference>
<sequence length="851" mass="93661">MYTPRHPIPQPPHSAGLAYKGLRAAIDPHAIPSPVEAIELDKERWESEPFMTLPGNHVPISTTDYVAIDQGNSSPRFLRVSTWNVPSTSRLASECEIPIAAIIQPFADQDPREEPVPLVETGDMGPARCAGCRGYINPWCKWVSGGTKWKCNLCGHETEVSPEYFCNLDANFMRLDHLQRPELNKGTVDFIVPEAYWAPHSLPNITSLYEPLVPESRSGLRQPQPMDYVFAFDVSSEATRSRFTAAACSSLLDLLYGRTSNEASAPTSCLSPGSRICIISFDRTLHFYDLAPHDDRIPPMLVVPDVEDVYVPLKTGLFVDPQEARNTITKLLSSLGQVEDGGEVREAALGSALIGGLAALSGRGGQVVVFAATLPTVGAGALTTPAEESTLYGTDKEKSLFLPRSDTWRELGEQCAQHGIGVSMFLGMSKPIDVASIGVVASVTGGELSFYPRFDPARDATVLGSQLRRLLARTTAYNCTMRVRCSNGLRVSKYYGNFYESAAADLQFGTLDADKAVSVSFDHGRTLDEREYAYIQCAVLYTTASGQRRVRVMNLALQVAALAGSIFRYADMDTVVCHMVREAISKLPSQRILSIQETLTETCSSILLAYRKHCAASQAPSQLIIPEAFRALPVYTLAMMKSKPLKGRNVIADVRNYSAHKIMSMGVRTTMQHLYPRLLALHDLQDNVALPDPTTGQIEMPSLMRASHLFMEGHGLYLIDNEEQMIIWIGNSVSPQLLKDLFDVDDIFQVDPHMVRLSSTQLPALSTRFSTQVRNILAYRHAQRGWQPKLLLARQNMDAAEIEFSDMLVEDQNNAAMSYLDYLCLVHKQINAALTSGASLGGGSGFRGAPW</sequence>
<dbReference type="GO" id="GO:0008270">
    <property type="term" value="F:zinc ion binding"/>
    <property type="evidence" value="ECO:0007669"/>
    <property type="project" value="InterPro"/>
</dbReference>
<dbReference type="Proteomes" id="UP000250043">
    <property type="component" value="Unassembled WGS sequence"/>
</dbReference>
<dbReference type="Gene3D" id="1.20.120.730">
    <property type="entry name" value="Sec23/Sec24 helical domain"/>
    <property type="match status" value="1"/>
</dbReference>
<feature type="domain" description="Sec23/Sec24 helical" evidence="6">
    <location>
        <begin position="571"/>
        <end position="671"/>
    </location>
</feature>
<dbReference type="AlphaFoldDB" id="A0A8E2ARW4"/>
<evidence type="ECO:0000313" key="8">
    <source>
        <dbReference type="EMBL" id="OCH89213.1"/>
    </source>
</evidence>
<feature type="domain" description="Sec23/Sec24 trunk" evidence="5">
    <location>
        <begin position="223"/>
        <end position="470"/>
    </location>
</feature>
<evidence type="ECO:0000259" key="4">
    <source>
        <dbReference type="Pfam" id="PF04810"/>
    </source>
</evidence>
<dbReference type="InterPro" id="IPR036465">
    <property type="entry name" value="vWFA_dom_sf"/>
</dbReference>
<feature type="domain" description="Zinc finger Sec23/Sec24-type" evidence="4">
    <location>
        <begin position="126"/>
        <end position="164"/>
    </location>
</feature>
<dbReference type="PANTHER" id="PTHR13803">
    <property type="entry name" value="SEC24-RELATED PROTEIN"/>
    <property type="match status" value="1"/>
</dbReference>
<dbReference type="Gene3D" id="2.60.40.1670">
    <property type="entry name" value="beta-sandwich domain of Sec23/24"/>
    <property type="match status" value="1"/>
</dbReference>
<reference evidence="8 9" key="1">
    <citation type="submission" date="2016-07" db="EMBL/GenBank/DDBJ databases">
        <title>Draft genome of the white-rot fungus Obba rivulosa 3A-2.</title>
        <authorList>
            <consortium name="DOE Joint Genome Institute"/>
            <person name="Miettinen O."/>
            <person name="Riley R."/>
            <person name="Acob R."/>
            <person name="Barry K."/>
            <person name="Cullen D."/>
            <person name="De Vries R."/>
            <person name="Hainaut M."/>
            <person name="Hatakka A."/>
            <person name="Henrissat B."/>
            <person name="Hilden K."/>
            <person name="Kuo R."/>
            <person name="Labutti K."/>
            <person name="Lipzen A."/>
            <person name="Makela M.R."/>
            <person name="Sandor L."/>
            <person name="Spatafora J.W."/>
            <person name="Grigoriev I.V."/>
            <person name="Hibbett D.S."/>
        </authorList>
    </citation>
    <scope>NUCLEOTIDE SEQUENCE [LARGE SCALE GENOMIC DNA]</scope>
    <source>
        <strain evidence="8 9">3A-2</strain>
    </source>
</reference>
<comment type="similarity">
    <text evidence="1">Belongs to the SEC23/SEC24 family. SEC24 subfamily.</text>
</comment>